<sequence>MPRLCVGRPSGFSRPVPFFCTVCASIARSSLLNRRMQIDDPRVLVLGRKKDPEIPMTDDLPLATLAQYVGPYVDFWRVVLDHWEYWLNAIFLSRLLIQMSPLVITSQSSPVACLLELGHLVEAWKFLSDEDRTAFVDGVSPANFHDRFPQGRGPSLKEAQFNGRVGVICIVRFGPNPEDLAILVVSPHYGCLKYDPALAPLRFRVFVLVRIIQEWVQRVVSAEVKKPHPDLKNAPKREAWLRERMEQARIQLTKKGILQALDEAKQQLRDAELCYSFLRSMVSGKALHDEWLRREDTPGPERKRGEVTAPQGEARERQLEKIMAEYEERVEFNLLPDPGHYGNHQHPLGSLSWQNRFRSRKANIEIMRSANSGGRNEDASERVTVNIERFVDWRRNTEQTTHTLEHIAELIRKLSQLGEFVCGNSLQSPRIATCEECGCTIFTQHNKGSHKCRGGVEAWPLTRANFPGLQRPLYPHDFLHRPDVIAHFGLDTFQLIEVHVQDIIDRPWYAEALKKALQAYPLDWAAIAAVKKVDGTVFVQAERRHNKKDLLTLAVDQILLEKNECHPDFLAEHEGVWTESISANLKEALSASNDRRKVFMAICRGAPGTERDPPHFFVARHVKKVGDGRGNAAHIVVKARSCTVCAPYNGTRDAKCKHRLFQKVDHLLHLPPQYSRHFWLDLRRGVEWKKKKGKAEQDEPETGDEDTANVKVNTTKGDGIYRPSNSLTPRNLCGKVWSVQYPKGRTSQYAHYWDNLGETEKKVWQAKSDAANKMKNNNKSA</sequence>
<gene>
    <name evidence="2" type="ORF">FB45DRAFT_886910</name>
</gene>
<reference evidence="2" key="1">
    <citation type="submission" date="2023-03" db="EMBL/GenBank/DDBJ databases">
        <title>Massive genome expansion in bonnet fungi (Mycena s.s.) driven by repeated elements and novel gene families across ecological guilds.</title>
        <authorList>
            <consortium name="Lawrence Berkeley National Laboratory"/>
            <person name="Harder C.B."/>
            <person name="Miyauchi S."/>
            <person name="Viragh M."/>
            <person name="Kuo A."/>
            <person name="Thoen E."/>
            <person name="Andreopoulos B."/>
            <person name="Lu D."/>
            <person name="Skrede I."/>
            <person name="Drula E."/>
            <person name="Henrissat B."/>
            <person name="Morin E."/>
            <person name="Kohler A."/>
            <person name="Barry K."/>
            <person name="LaButti K."/>
            <person name="Morin E."/>
            <person name="Salamov A."/>
            <person name="Lipzen A."/>
            <person name="Mereny Z."/>
            <person name="Hegedus B."/>
            <person name="Baldrian P."/>
            <person name="Stursova M."/>
            <person name="Weitz H."/>
            <person name="Taylor A."/>
            <person name="Grigoriev I.V."/>
            <person name="Nagy L.G."/>
            <person name="Martin F."/>
            <person name="Kauserud H."/>
        </authorList>
    </citation>
    <scope>NUCLEOTIDE SEQUENCE</scope>
    <source>
        <strain evidence="2">9284</strain>
    </source>
</reference>
<feature type="compositionally biased region" description="Acidic residues" evidence="1">
    <location>
        <begin position="698"/>
        <end position="707"/>
    </location>
</feature>
<keyword evidence="3" id="KW-1185">Reference proteome</keyword>
<feature type="region of interest" description="Disordered" evidence="1">
    <location>
        <begin position="291"/>
        <end position="314"/>
    </location>
</feature>
<organism evidence="2 3">
    <name type="scientific">Roridomyces roridus</name>
    <dbReference type="NCBI Taxonomy" id="1738132"/>
    <lineage>
        <taxon>Eukaryota</taxon>
        <taxon>Fungi</taxon>
        <taxon>Dikarya</taxon>
        <taxon>Basidiomycota</taxon>
        <taxon>Agaricomycotina</taxon>
        <taxon>Agaricomycetes</taxon>
        <taxon>Agaricomycetidae</taxon>
        <taxon>Agaricales</taxon>
        <taxon>Marasmiineae</taxon>
        <taxon>Mycenaceae</taxon>
        <taxon>Roridomyces</taxon>
    </lineage>
</organism>
<evidence type="ECO:0000313" key="2">
    <source>
        <dbReference type="EMBL" id="KAJ7650097.1"/>
    </source>
</evidence>
<proteinExistence type="predicted"/>
<dbReference type="Proteomes" id="UP001221142">
    <property type="component" value="Unassembled WGS sequence"/>
</dbReference>
<feature type="region of interest" description="Disordered" evidence="1">
    <location>
        <begin position="690"/>
        <end position="723"/>
    </location>
</feature>
<dbReference type="AlphaFoldDB" id="A0AAD7G1U0"/>
<feature type="compositionally biased region" description="Basic and acidic residues" evidence="1">
    <location>
        <begin position="291"/>
        <end position="306"/>
    </location>
</feature>
<dbReference type="EMBL" id="JARKIF010000001">
    <property type="protein sequence ID" value="KAJ7650097.1"/>
    <property type="molecule type" value="Genomic_DNA"/>
</dbReference>
<name>A0AAD7G1U0_9AGAR</name>
<comment type="caution">
    <text evidence="2">The sequence shown here is derived from an EMBL/GenBank/DDBJ whole genome shotgun (WGS) entry which is preliminary data.</text>
</comment>
<evidence type="ECO:0000313" key="3">
    <source>
        <dbReference type="Proteomes" id="UP001221142"/>
    </source>
</evidence>
<evidence type="ECO:0000256" key="1">
    <source>
        <dbReference type="SAM" id="MobiDB-lite"/>
    </source>
</evidence>
<accession>A0AAD7G1U0</accession>
<protein>
    <submittedName>
        <fullName evidence="2">Uncharacterized protein</fullName>
    </submittedName>
</protein>